<dbReference type="GeneTree" id="ENSGT00390000015738"/>
<evidence type="ECO:0000313" key="2">
    <source>
        <dbReference type="Proteomes" id="UP000233140"/>
    </source>
</evidence>
<reference evidence="1" key="1">
    <citation type="submission" date="2025-08" db="UniProtKB">
        <authorList>
            <consortium name="Ensembl"/>
        </authorList>
    </citation>
    <scope>IDENTIFICATION</scope>
</reference>
<proteinExistence type="predicted"/>
<protein>
    <submittedName>
        <fullName evidence="1">Uncharacterized protein</fullName>
    </submittedName>
</protein>
<dbReference type="Ensembl" id="ENSMLET00000036169.1">
    <property type="protein sequence ID" value="ENSMLEP00000012734.1"/>
    <property type="gene ID" value="ENSMLEG00000030538.1"/>
</dbReference>
<evidence type="ECO:0000313" key="1">
    <source>
        <dbReference type="Ensembl" id="ENSMLEP00000012734.1"/>
    </source>
</evidence>
<dbReference type="AlphaFoldDB" id="A0A2K5YB02"/>
<keyword evidence="2" id="KW-1185">Reference proteome</keyword>
<accession>A0A2K5YB02</accession>
<sequence length="64" mass="7381">VITLKPGARSYARWCPHSWNFPPGLVTYYLRLYPGDVTLLTRPSLQMRLYCTTGSAPRPRPQMK</sequence>
<reference evidence="1" key="2">
    <citation type="submission" date="2025-09" db="UniProtKB">
        <authorList>
            <consortium name="Ensembl"/>
        </authorList>
    </citation>
    <scope>IDENTIFICATION</scope>
</reference>
<organism evidence="1 2">
    <name type="scientific">Mandrillus leucophaeus</name>
    <name type="common">Drill</name>
    <name type="synonym">Papio leucophaeus</name>
    <dbReference type="NCBI Taxonomy" id="9568"/>
    <lineage>
        <taxon>Eukaryota</taxon>
        <taxon>Metazoa</taxon>
        <taxon>Chordata</taxon>
        <taxon>Craniata</taxon>
        <taxon>Vertebrata</taxon>
        <taxon>Euteleostomi</taxon>
        <taxon>Mammalia</taxon>
        <taxon>Eutheria</taxon>
        <taxon>Euarchontoglires</taxon>
        <taxon>Primates</taxon>
        <taxon>Haplorrhini</taxon>
        <taxon>Catarrhini</taxon>
        <taxon>Cercopithecidae</taxon>
        <taxon>Cercopithecinae</taxon>
        <taxon>Mandrillus</taxon>
    </lineage>
</organism>
<name>A0A2K5YB02_MANLE</name>
<dbReference type="Proteomes" id="UP000233140">
    <property type="component" value="Unassembled WGS sequence"/>
</dbReference>